<gene>
    <name evidence="2" type="ORF">MNB_SM-6-347</name>
</gene>
<name>A0A1W1BH64_9ZZZZ</name>
<dbReference type="SUPFAM" id="SSF53335">
    <property type="entry name" value="S-adenosyl-L-methionine-dependent methyltransferases"/>
    <property type="match status" value="1"/>
</dbReference>
<feature type="region of interest" description="Disordered" evidence="1">
    <location>
        <begin position="1"/>
        <end position="22"/>
    </location>
</feature>
<evidence type="ECO:0000313" key="2">
    <source>
        <dbReference type="EMBL" id="SFV52847.1"/>
    </source>
</evidence>
<dbReference type="AlphaFoldDB" id="A0A1W1BH64"/>
<dbReference type="GO" id="GO:0008168">
    <property type="term" value="F:methyltransferase activity"/>
    <property type="evidence" value="ECO:0007669"/>
    <property type="project" value="UniProtKB-KW"/>
</dbReference>
<proteinExistence type="predicted"/>
<organism evidence="2">
    <name type="scientific">hydrothermal vent metagenome</name>
    <dbReference type="NCBI Taxonomy" id="652676"/>
    <lineage>
        <taxon>unclassified sequences</taxon>
        <taxon>metagenomes</taxon>
        <taxon>ecological metagenomes</taxon>
    </lineage>
</organism>
<sequence length="177" mass="21028">MHRDDLPDADAEKERYELHDDDTEDKGYRNFVAPITSNILNDFSKEDKGLDFGAGTSAIISTVLREHDYDIKAYDPYFHNEPKLLTQQYDYIASCEVIEHFYQPKKEFSQLHEMLREGGKLYLMTDVYDEKIDFASWYYKNDPTHVFLYTPKTFDYIKDAYGFENIFIEKRLIIITK</sequence>
<dbReference type="EMBL" id="FPHK01000005">
    <property type="protein sequence ID" value="SFV52847.1"/>
    <property type="molecule type" value="Genomic_DNA"/>
</dbReference>
<feature type="compositionally biased region" description="Basic and acidic residues" evidence="1">
    <location>
        <begin position="1"/>
        <end position="18"/>
    </location>
</feature>
<dbReference type="Gene3D" id="3.40.50.150">
    <property type="entry name" value="Vaccinia Virus protein VP39"/>
    <property type="match status" value="1"/>
</dbReference>
<dbReference type="InterPro" id="IPR029063">
    <property type="entry name" value="SAM-dependent_MTases_sf"/>
</dbReference>
<keyword evidence="2" id="KW-0808">Transferase</keyword>
<accession>A0A1W1BH64</accession>
<reference evidence="2" key="1">
    <citation type="submission" date="2016-10" db="EMBL/GenBank/DDBJ databases">
        <authorList>
            <person name="de Groot N.N."/>
        </authorList>
    </citation>
    <scope>NUCLEOTIDE SEQUENCE</scope>
</reference>
<protein>
    <submittedName>
        <fullName evidence="2">Methyltransferase-related protein</fullName>
    </submittedName>
</protein>
<keyword evidence="2" id="KW-0489">Methyltransferase</keyword>
<dbReference type="GO" id="GO:0032259">
    <property type="term" value="P:methylation"/>
    <property type="evidence" value="ECO:0007669"/>
    <property type="project" value="UniProtKB-KW"/>
</dbReference>
<dbReference type="Pfam" id="PF13489">
    <property type="entry name" value="Methyltransf_23"/>
    <property type="match status" value="1"/>
</dbReference>
<evidence type="ECO:0000256" key="1">
    <source>
        <dbReference type="SAM" id="MobiDB-lite"/>
    </source>
</evidence>